<sequence>MIVALHSVLHEGAEEQYDRDHQRIPADLEASFARLGIHEWSIWRSGRNLFHLVDCDDWLGATKALEDDPANLAWQAHIGRHVAYFVGEEGGAAGQVLPHVYSLRAQRSADGAAD</sequence>
<evidence type="ECO:0000313" key="1">
    <source>
        <dbReference type="EMBL" id="TDU86892.1"/>
    </source>
</evidence>
<dbReference type="InterPro" id="IPR011008">
    <property type="entry name" value="Dimeric_a/b-barrel"/>
</dbReference>
<accession>A0A4R7T4Z0</accession>
<name>A0A4R7T4Z0_9ACTN</name>
<proteinExistence type="predicted"/>
<organism evidence="1 2">
    <name type="scientific">Kribbella voronezhensis</name>
    <dbReference type="NCBI Taxonomy" id="2512212"/>
    <lineage>
        <taxon>Bacteria</taxon>
        <taxon>Bacillati</taxon>
        <taxon>Actinomycetota</taxon>
        <taxon>Actinomycetes</taxon>
        <taxon>Propionibacteriales</taxon>
        <taxon>Kribbellaceae</taxon>
        <taxon>Kribbella</taxon>
    </lineage>
</organism>
<dbReference type="Gene3D" id="3.30.70.100">
    <property type="match status" value="1"/>
</dbReference>
<dbReference type="InterPro" id="IPR008000">
    <property type="entry name" value="Rham/fucose_mutarotase"/>
</dbReference>
<evidence type="ECO:0000313" key="2">
    <source>
        <dbReference type="Proteomes" id="UP000295151"/>
    </source>
</evidence>
<dbReference type="RefSeq" id="WP_133976757.1">
    <property type="nucleotide sequence ID" value="NZ_SOCE01000001.1"/>
</dbReference>
<dbReference type="AlphaFoldDB" id="A0A4R7T4Z0"/>
<dbReference type="Pfam" id="PF05336">
    <property type="entry name" value="rhaM"/>
    <property type="match status" value="1"/>
</dbReference>
<dbReference type="Proteomes" id="UP000295151">
    <property type="component" value="Unassembled WGS sequence"/>
</dbReference>
<reference evidence="1 2" key="1">
    <citation type="submission" date="2019-03" db="EMBL/GenBank/DDBJ databases">
        <title>Genomic Encyclopedia of Type Strains, Phase III (KMG-III): the genomes of soil and plant-associated and newly described type strains.</title>
        <authorList>
            <person name="Whitman W."/>
        </authorList>
    </citation>
    <scope>NUCLEOTIDE SEQUENCE [LARGE SCALE GENOMIC DNA]</scope>
    <source>
        <strain evidence="1 2">VKM Ac-2575</strain>
    </source>
</reference>
<gene>
    <name evidence="1" type="ORF">EV138_0408</name>
</gene>
<keyword evidence="2" id="KW-1185">Reference proteome</keyword>
<dbReference type="GO" id="GO:0016857">
    <property type="term" value="F:racemase and epimerase activity, acting on carbohydrates and derivatives"/>
    <property type="evidence" value="ECO:0007669"/>
    <property type="project" value="InterPro"/>
</dbReference>
<dbReference type="OrthoDB" id="3826869at2"/>
<protein>
    <submittedName>
        <fullName evidence="1">L-rhamnose mutarotase</fullName>
    </submittedName>
</protein>
<dbReference type="EMBL" id="SOCE01000001">
    <property type="protein sequence ID" value="TDU86892.1"/>
    <property type="molecule type" value="Genomic_DNA"/>
</dbReference>
<dbReference type="SUPFAM" id="SSF54909">
    <property type="entry name" value="Dimeric alpha+beta barrel"/>
    <property type="match status" value="1"/>
</dbReference>
<comment type="caution">
    <text evidence="1">The sequence shown here is derived from an EMBL/GenBank/DDBJ whole genome shotgun (WGS) entry which is preliminary data.</text>
</comment>